<dbReference type="PATRIC" id="fig|294671.3.peg.1830"/>
<dbReference type="Proteomes" id="UP000066376">
    <property type="component" value="Chromosome"/>
</dbReference>
<dbReference type="EMBL" id="CP014265">
    <property type="protein sequence ID" value="AMK16316.1"/>
    <property type="molecule type" value="Genomic_DNA"/>
</dbReference>
<name>A0A126R2Q1_METOL</name>
<organism evidence="1 2">
    <name type="scientific">Methanobrevibacter olleyae</name>
    <dbReference type="NCBI Taxonomy" id="294671"/>
    <lineage>
        <taxon>Archaea</taxon>
        <taxon>Methanobacteriati</taxon>
        <taxon>Methanobacteriota</taxon>
        <taxon>Methanomada group</taxon>
        <taxon>Methanobacteria</taxon>
        <taxon>Methanobacteriales</taxon>
        <taxon>Methanobacteriaceae</taxon>
        <taxon>Methanobrevibacter</taxon>
    </lineage>
</organism>
<proteinExistence type="predicted"/>
<reference evidence="2" key="2">
    <citation type="submission" date="2016-02" db="EMBL/GenBank/DDBJ databases">
        <title>The draft genome sequence of the rumen methanogen Methanobrevibacter olleyae YLM1.</title>
        <authorList>
            <consortium name="New Zealand Agricultural Greenhouse Gas Research Centre/Pastoral Greenhouse Gas Research Consortium"/>
            <person name="Kelly W.J."/>
            <person name="Li D."/>
            <person name="Lambie S.C."/>
            <person name="Attwood G.T."/>
            <person name="Altermann E."/>
            <person name="Leahy S.C."/>
        </authorList>
    </citation>
    <scope>NUCLEOTIDE SEQUENCE [LARGE SCALE GENOMIC DNA]</scope>
    <source>
        <strain evidence="2">YLM1</strain>
    </source>
</reference>
<keyword evidence="2" id="KW-1185">Reference proteome</keyword>
<dbReference type="KEGG" id="mol:YLM1_1761"/>
<evidence type="ECO:0000313" key="2">
    <source>
        <dbReference type="Proteomes" id="UP000066376"/>
    </source>
</evidence>
<dbReference type="AlphaFoldDB" id="A0A126R2Q1"/>
<reference evidence="1 2" key="1">
    <citation type="journal article" date="2016" name="Genome Announc.">
        <title>Draft Genome Sequence of the Rumen Methanogen Methanobrevibacter olleyae YLM1.</title>
        <authorList>
            <person name="Kelly W.J."/>
            <person name="Li D."/>
            <person name="Lambie S.C."/>
            <person name="Cox F."/>
            <person name="Attwood G.T."/>
            <person name="Altermann E."/>
            <person name="Leahy S.C."/>
        </authorList>
    </citation>
    <scope>NUCLEOTIDE SEQUENCE [LARGE SCALE GENOMIC DNA]</scope>
    <source>
        <strain evidence="1 2">YLM1</strain>
    </source>
</reference>
<gene>
    <name evidence="1" type="ORF">YLM1_1761</name>
</gene>
<sequence length="286" mass="33236">MFYREIPLIKKKFYLMKKAKSKRRNLKATRRVAVYVNSFIDDYILNHNDEYGLSFEQQTILTNNLLQLNSAQVYKDYSRIINSRYVDTNTLDKIILRNQADKKALSITTAQLERINKNIKAIDDVVTKYEVKVDKYKELIKKYPQHASRKGIITESIKNINYMRSSGINIQPHVFGYNEISPLTESLYRQSEVQSKVGLKEAENEKSLQENGELKYAWKTWVWTGSGKTTRHRSNDGQTVAFDDLFEIVNDATGEVDMMRYPLDPNASFSNAGICYCDIEYHNNPP</sequence>
<protein>
    <submittedName>
        <fullName evidence="1">Uncharacterized protein</fullName>
    </submittedName>
</protein>
<evidence type="ECO:0000313" key="1">
    <source>
        <dbReference type="EMBL" id="AMK16316.1"/>
    </source>
</evidence>
<dbReference type="STRING" id="294671.YLM1_1761"/>
<accession>A0A126R2Q1</accession>